<sequence>MSRIGSSSANSTARISHRGAFFSIGSRPRLTAQSRGLLLCALPALAFYLFVVLVPTVQGALLAFTNWNGLAKAYSFVGIDNLVKALSQPASLRAVINTIVVAVTFTVIQNIIGLAVAMGVNSRIKSRNILKVLIFAPAVMTPVVVGYLWQYMLAPDGPVNAALRGLGLGSYARAWLGEPGLALGSIIVVLIWQFAGYSMVIYLAGLQGIPEELIEAAAMDGADSFRRFRSIVLPLLAPAVTINLMLSMIGGLKVFDQVWVLTGGGPGGSTDTLSTLMFRDAFTYGKFGNATALGLVLLVLVALISVVQYRASLVRRRKA</sequence>
<dbReference type="PANTHER" id="PTHR30193">
    <property type="entry name" value="ABC TRANSPORTER PERMEASE PROTEIN"/>
    <property type="match status" value="1"/>
</dbReference>
<evidence type="ECO:0000256" key="7">
    <source>
        <dbReference type="RuleBase" id="RU363032"/>
    </source>
</evidence>
<keyword evidence="4 7" id="KW-0812">Transmembrane</keyword>
<proteinExistence type="inferred from homology"/>
<keyword evidence="5 7" id="KW-1133">Transmembrane helix</keyword>
<accession>A0A2A6FP25</accession>
<organism evidence="9 10">
    <name type="scientific">Candidatus Lumbricidiphila eiseniae</name>
    <dbReference type="NCBI Taxonomy" id="1969409"/>
    <lineage>
        <taxon>Bacteria</taxon>
        <taxon>Bacillati</taxon>
        <taxon>Actinomycetota</taxon>
        <taxon>Actinomycetes</taxon>
        <taxon>Micrococcales</taxon>
        <taxon>Microbacteriaceae</taxon>
        <taxon>Candidatus Lumbricidiphila</taxon>
    </lineage>
</organism>
<name>A0A2A6FP25_9MICO</name>
<feature type="transmembrane region" description="Helical" evidence="7">
    <location>
        <begin position="129"/>
        <end position="149"/>
    </location>
</feature>
<gene>
    <name evidence="9" type="ORF">B5766_11555</name>
</gene>
<evidence type="ECO:0000256" key="6">
    <source>
        <dbReference type="ARBA" id="ARBA00023136"/>
    </source>
</evidence>
<feature type="transmembrane region" description="Helical" evidence="7">
    <location>
        <begin position="36"/>
        <end position="57"/>
    </location>
</feature>
<dbReference type="InterPro" id="IPR000515">
    <property type="entry name" value="MetI-like"/>
</dbReference>
<dbReference type="AlphaFoldDB" id="A0A2A6FP25"/>
<evidence type="ECO:0000256" key="2">
    <source>
        <dbReference type="ARBA" id="ARBA00022448"/>
    </source>
</evidence>
<dbReference type="Gene3D" id="1.10.3720.10">
    <property type="entry name" value="MetI-like"/>
    <property type="match status" value="1"/>
</dbReference>
<dbReference type="InterPro" id="IPR035906">
    <property type="entry name" value="MetI-like_sf"/>
</dbReference>
<dbReference type="GO" id="GO:0055085">
    <property type="term" value="P:transmembrane transport"/>
    <property type="evidence" value="ECO:0007669"/>
    <property type="project" value="InterPro"/>
</dbReference>
<dbReference type="SUPFAM" id="SSF161098">
    <property type="entry name" value="MetI-like"/>
    <property type="match status" value="1"/>
</dbReference>
<evidence type="ECO:0000256" key="5">
    <source>
        <dbReference type="ARBA" id="ARBA00022989"/>
    </source>
</evidence>
<feature type="domain" description="ABC transmembrane type-1" evidence="8">
    <location>
        <begin position="95"/>
        <end position="308"/>
    </location>
</feature>
<dbReference type="GO" id="GO:0005886">
    <property type="term" value="C:plasma membrane"/>
    <property type="evidence" value="ECO:0007669"/>
    <property type="project" value="UniProtKB-SubCell"/>
</dbReference>
<evidence type="ECO:0000313" key="9">
    <source>
        <dbReference type="EMBL" id="PDQ34437.1"/>
    </source>
</evidence>
<comment type="similarity">
    <text evidence="7">Belongs to the binding-protein-dependent transport system permease family.</text>
</comment>
<evidence type="ECO:0000256" key="1">
    <source>
        <dbReference type="ARBA" id="ARBA00004651"/>
    </source>
</evidence>
<dbReference type="CDD" id="cd06261">
    <property type="entry name" value="TM_PBP2"/>
    <property type="match status" value="1"/>
</dbReference>
<evidence type="ECO:0000256" key="3">
    <source>
        <dbReference type="ARBA" id="ARBA00022475"/>
    </source>
</evidence>
<evidence type="ECO:0000313" key="10">
    <source>
        <dbReference type="Proteomes" id="UP000219994"/>
    </source>
</evidence>
<dbReference type="Pfam" id="PF00528">
    <property type="entry name" value="BPD_transp_1"/>
    <property type="match status" value="1"/>
</dbReference>
<feature type="transmembrane region" description="Helical" evidence="7">
    <location>
        <begin position="287"/>
        <end position="309"/>
    </location>
</feature>
<dbReference type="PANTHER" id="PTHR30193:SF41">
    <property type="entry name" value="DIACETYLCHITOBIOSE UPTAKE SYSTEM PERMEASE PROTEIN NGCF"/>
    <property type="match status" value="1"/>
</dbReference>
<dbReference type="InterPro" id="IPR051393">
    <property type="entry name" value="ABC_transporter_permease"/>
</dbReference>
<comment type="subcellular location">
    <subcellularLocation>
        <location evidence="1 7">Cell membrane</location>
        <topology evidence="1 7">Multi-pass membrane protein</topology>
    </subcellularLocation>
</comment>
<evidence type="ECO:0000259" key="8">
    <source>
        <dbReference type="PROSITE" id="PS50928"/>
    </source>
</evidence>
<feature type="transmembrane region" description="Helical" evidence="7">
    <location>
        <begin position="181"/>
        <end position="204"/>
    </location>
</feature>
<evidence type="ECO:0000256" key="4">
    <source>
        <dbReference type="ARBA" id="ARBA00022692"/>
    </source>
</evidence>
<comment type="caution">
    <text evidence="9">The sequence shown here is derived from an EMBL/GenBank/DDBJ whole genome shotgun (WGS) entry which is preliminary data.</text>
</comment>
<keyword evidence="3" id="KW-1003">Cell membrane</keyword>
<reference evidence="10" key="1">
    <citation type="submission" date="2017-03" db="EMBL/GenBank/DDBJ databases">
        <authorList>
            <person name="Lund M.B."/>
        </authorList>
    </citation>
    <scope>NUCLEOTIDE SEQUENCE [LARGE SCALE GENOMIC DNA]</scope>
</reference>
<feature type="transmembrane region" description="Helical" evidence="7">
    <location>
        <begin position="231"/>
        <end position="252"/>
    </location>
</feature>
<dbReference type="EMBL" id="NAEP01000053">
    <property type="protein sequence ID" value="PDQ34437.1"/>
    <property type="molecule type" value="Genomic_DNA"/>
</dbReference>
<keyword evidence="2 7" id="KW-0813">Transport</keyword>
<protein>
    <submittedName>
        <fullName evidence="9">Sugar ABC transporter permease</fullName>
    </submittedName>
</protein>
<dbReference type="Proteomes" id="UP000219994">
    <property type="component" value="Unassembled WGS sequence"/>
</dbReference>
<dbReference type="PROSITE" id="PS50928">
    <property type="entry name" value="ABC_TM1"/>
    <property type="match status" value="1"/>
</dbReference>
<feature type="transmembrane region" description="Helical" evidence="7">
    <location>
        <begin position="94"/>
        <end position="117"/>
    </location>
</feature>
<keyword evidence="6 7" id="KW-0472">Membrane</keyword>